<dbReference type="GO" id="GO:0006878">
    <property type="term" value="P:intracellular copper ion homeostasis"/>
    <property type="evidence" value="ECO:0007669"/>
    <property type="project" value="InterPro"/>
</dbReference>
<gene>
    <name evidence="3" type="ORF">EOE18_12910</name>
</gene>
<sequence>MRAWVILAALWAQPVLAQTPPAQPVGTDQEAGSAPAPEPVHDRAADRFYPAAQMAAAEHWMMQGEVPSRFQAYRLDLAEARIGKGADGYHLEGEAWTGNLHRLVLRVRAEGDWGQRLEQGEIQAAYAYALGPWWSLQAGVRRDVGVEAQRSHAMIGLEGLSPYRFDILALGFVSDKGVVSARVEASIDERLTRRIVLQPRAELVALAQDDRQARLGAGLSSIEAGLRIRYEITRKFAPYAGVNWGWSFGGTADYARMDGKPAAQRSFVLGVRSWY</sequence>
<dbReference type="GO" id="GO:0005507">
    <property type="term" value="F:copper ion binding"/>
    <property type="evidence" value="ECO:0007669"/>
    <property type="project" value="InterPro"/>
</dbReference>
<dbReference type="RefSeq" id="WP_127710162.1">
    <property type="nucleotide sequence ID" value="NZ_SACO01000010.1"/>
</dbReference>
<feature type="signal peptide" evidence="2">
    <location>
        <begin position="1"/>
        <end position="17"/>
    </location>
</feature>
<dbReference type="Proteomes" id="UP000282837">
    <property type="component" value="Unassembled WGS sequence"/>
</dbReference>
<evidence type="ECO:0000313" key="3">
    <source>
        <dbReference type="EMBL" id="RVU04072.1"/>
    </source>
</evidence>
<organism evidence="3 4">
    <name type="scientific">Novosphingobium umbonatum</name>
    <dbReference type="NCBI Taxonomy" id="1908524"/>
    <lineage>
        <taxon>Bacteria</taxon>
        <taxon>Pseudomonadati</taxon>
        <taxon>Pseudomonadota</taxon>
        <taxon>Alphaproteobacteria</taxon>
        <taxon>Sphingomonadales</taxon>
        <taxon>Sphingomonadaceae</taxon>
        <taxon>Novosphingobium</taxon>
    </lineage>
</organism>
<keyword evidence="4" id="KW-1185">Reference proteome</keyword>
<comment type="caution">
    <text evidence="3">The sequence shown here is derived from an EMBL/GenBank/DDBJ whole genome shotgun (WGS) entry which is preliminary data.</text>
</comment>
<dbReference type="Pfam" id="PF05275">
    <property type="entry name" value="CopB"/>
    <property type="match status" value="1"/>
</dbReference>
<evidence type="ECO:0000256" key="2">
    <source>
        <dbReference type="SAM" id="SignalP"/>
    </source>
</evidence>
<dbReference type="EMBL" id="SACO01000010">
    <property type="protein sequence ID" value="RVU04072.1"/>
    <property type="molecule type" value="Genomic_DNA"/>
</dbReference>
<dbReference type="GO" id="GO:0009279">
    <property type="term" value="C:cell outer membrane"/>
    <property type="evidence" value="ECO:0007669"/>
    <property type="project" value="InterPro"/>
</dbReference>
<dbReference type="InterPro" id="IPR007939">
    <property type="entry name" value="Cu-R_B_prcur"/>
</dbReference>
<name>A0A437N2B7_9SPHN</name>
<reference evidence="3 4" key="1">
    <citation type="submission" date="2019-01" db="EMBL/GenBank/DDBJ databases">
        <authorList>
            <person name="Chen W.-M."/>
        </authorList>
    </citation>
    <scope>NUCLEOTIDE SEQUENCE [LARGE SCALE GENOMIC DNA]</scope>
    <source>
        <strain evidence="3 4">FSY-9</strain>
    </source>
</reference>
<evidence type="ECO:0000313" key="4">
    <source>
        <dbReference type="Proteomes" id="UP000282837"/>
    </source>
</evidence>
<dbReference type="SUPFAM" id="SSF103515">
    <property type="entry name" value="Autotransporter"/>
    <property type="match status" value="1"/>
</dbReference>
<dbReference type="InterPro" id="IPR036709">
    <property type="entry name" value="Autotransporte_beta_dom_sf"/>
</dbReference>
<keyword evidence="2" id="KW-0732">Signal</keyword>
<evidence type="ECO:0000256" key="1">
    <source>
        <dbReference type="SAM" id="MobiDB-lite"/>
    </source>
</evidence>
<dbReference type="AlphaFoldDB" id="A0A437N2B7"/>
<accession>A0A437N2B7</accession>
<feature type="chain" id="PRO_5018976843" evidence="2">
    <location>
        <begin position="18"/>
        <end position="275"/>
    </location>
</feature>
<protein>
    <submittedName>
        <fullName evidence="3">Copper resistance protein B</fullName>
    </submittedName>
</protein>
<proteinExistence type="predicted"/>
<feature type="region of interest" description="Disordered" evidence="1">
    <location>
        <begin position="20"/>
        <end position="40"/>
    </location>
</feature>
<dbReference type="OrthoDB" id="9778934at2"/>